<protein>
    <submittedName>
        <fullName evidence="1">Uncharacterized protein</fullName>
    </submittedName>
</protein>
<name>A0A383DJN9_9ZZZZ</name>
<organism evidence="1">
    <name type="scientific">marine metagenome</name>
    <dbReference type="NCBI Taxonomy" id="408172"/>
    <lineage>
        <taxon>unclassified sequences</taxon>
        <taxon>metagenomes</taxon>
        <taxon>ecological metagenomes</taxon>
    </lineage>
</organism>
<gene>
    <name evidence="1" type="ORF">METZ01_LOCUS497319</name>
</gene>
<dbReference type="AlphaFoldDB" id="A0A383DJN9"/>
<evidence type="ECO:0000313" key="1">
    <source>
        <dbReference type="EMBL" id="SVE44465.1"/>
    </source>
</evidence>
<dbReference type="EMBL" id="UINC01217735">
    <property type="protein sequence ID" value="SVE44465.1"/>
    <property type="molecule type" value="Genomic_DNA"/>
</dbReference>
<feature type="non-terminal residue" evidence="1">
    <location>
        <position position="29"/>
    </location>
</feature>
<feature type="non-terminal residue" evidence="1">
    <location>
        <position position="1"/>
    </location>
</feature>
<accession>A0A383DJN9</accession>
<proteinExistence type="predicted"/>
<reference evidence="1" key="1">
    <citation type="submission" date="2018-05" db="EMBL/GenBank/DDBJ databases">
        <authorList>
            <person name="Lanie J.A."/>
            <person name="Ng W.-L."/>
            <person name="Kazmierczak K.M."/>
            <person name="Andrzejewski T.M."/>
            <person name="Davidsen T.M."/>
            <person name="Wayne K.J."/>
            <person name="Tettelin H."/>
            <person name="Glass J.I."/>
            <person name="Rusch D."/>
            <person name="Podicherti R."/>
            <person name="Tsui H.-C.T."/>
            <person name="Winkler M.E."/>
        </authorList>
    </citation>
    <scope>NUCLEOTIDE SEQUENCE</scope>
</reference>
<sequence>QSADRRLWLDCLRQSDADPFRTDFRHADV</sequence>